<accession>A0ABP3B3Z0</accession>
<sequence>MNYTFNEIEKDIIQRLKNSEPKRIWTEFIKVIIEFEEYYVELECVPEIASSQNKVDEAMTVKVREFKKSYLPYKNAKVIVENKLITDIKSVRTFLYFTDSITEPAKVKKIDSKWNRMLSKIAEIRKSEIEKLLDGTTSSYHDEIICKPNSDEAKKVNGEFSNLIDVGIILEIGENYLPAFIQGNGYGFAHLERKPLLKSEELKKELIEYELN</sequence>
<evidence type="ECO:0000313" key="2">
    <source>
        <dbReference type="Proteomes" id="UP000019275"/>
    </source>
</evidence>
<dbReference type="EMBL" id="ARZX01000021">
    <property type="protein sequence ID" value="EWH12564.1"/>
    <property type="molecule type" value="Genomic_DNA"/>
</dbReference>
<dbReference type="RefSeq" id="WP_034646507.1">
    <property type="nucleotide sequence ID" value="NZ_ARZX01000021.1"/>
</dbReference>
<proteinExistence type="predicted"/>
<evidence type="ECO:0000313" key="1">
    <source>
        <dbReference type="EMBL" id="EWH12564.1"/>
    </source>
</evidence>
<comment type="caution">
    <text evidence="1">The sequence shown here is derived from an EMBL/GenBank/DDBJ whole genome shotgun (WGS) entry which is preliminary data.</text>
</comment>
<keyword evidence="2" id="KW-1185">Reference proteome</keyword>
<name>A0ABP3B3Z0_9FLAO</name>
<dbReference type="Proteomes" id="UP000019275">
    <property type="component" value="Unassembled WGS sequence"/>
</dbReference>
<reference evidence="1 2" key="1">
    <citation type="journal article" date="2014" name="Genome Announc.">
        <title>Draft Genome Sequence of the Carrageenan-Degrading Bacterium Cellulophaga sp. Strain KL-A, Isolated from Decaying Marine Algae.</title>
        <authorList>
            <person name="Shan D."/>
            <person name="Ying J."/>
            <person name="Li X."/>
            <person name="Gao Z."/>
            <person name="Wei G."/>
            <person name="Shao Z."/>
        </authorList>
    </citation>
    <scope>NUCLEOTIDE SEQUENCE [LARGE SCALE GENOMIC DNA]</scope>
    <source>
        <strain evidence="1 2">KL-A</strain>
    </source>
</reference>
<protein>
    <submittedName>
        <fullName evidence="1">Uncharacterized protein</fullName>
    </submittedName>
</protein>
<organism evidence="1 2">
    <name type="scientific">Cellulophaga geojensis KL-A</name>
    <dbReference type="NCBI Taxonomy" id="1328323"/>
    <lineage>
        <taxon>Bacteria</taxon>
        <taxon>Pseudomonadati</taxon>
        <taxon>Bacteroidota</taxon>
        <taxon>Flavobacteriia</taxon>
        <taxon>Flavobacteriales</taxon>
        <taxon>Flavobacteriaceae</taxon>
        <taxon>Cellulophaga</taxon>
    </lineage>
</organism>
<gene>
    <name evidence="1" type="ORF">KLA_14303</name>
</gene>